<accession>A0A913YS16</accession>
<evidence type="ECO:0000313" key="1">
    <source>
        <dbReference type="EnsemblMetazoa" id="XP_028517848.1"/>
    </source>
</evidence>
<dbReference type="KEGG" id="epa:114576046"/>
<dbReference type="AlphaFoldDB" id="A0A913YS16"/>
<protein>
    <submittedName>
        <fullName evidence="1">Uncharacterized protein</fullName>
    </submittedName>
</protein>
<dbReference type="Proteomes" id="UP000887567">
    <property type="component" value="Unplaced"/>
</dbReference>
<evidence type="ECO:0000313" key="2">
    <source>
        <dbReference type="Proteomes" id="UP000887567"/>
    </source>
</evidence>
<dbReference type="EnsemblMetazoa" id="XM_028662047.1">
    <property type="protein sequence ID" value="XP_028517848.1"/>
    <property type="gene ID" value="LOC114576046"/>
</dbReference>
<dbReference type="RefSeq" id="XP_028517848.1">
    <property type="nucleotide sequence ID" value="XM_028662047.1"/>
</dbReference>
<sequence length="471" mass="55424">MEKEKSQATGGSDTTTTTTTTITTTTVLGAHARVVSQGPVTITTTQKDITREPTSRFKRMLEPNFKIGPILQCTNSVNINIERKGNKELDELQKLIAEFNTKVVRPPLWRTLEHKMIVADLREMLADIDQDLLQREQFPSRMIKRIKYHRKGDLLSDGSVALHARAILPCSFYSEVEAQFHKPEFYKENLMLYNYKGLYEQEFCDIKDLMVTIACRWDSIRPSIKEAIIYWGVQHPQMRMEFEEQKNYRKYEKMPGEDDMVLPLKDANQEEYYKMSTLFYRRNTPRRAASLSEFKSYHAQMHWLMLKLMLDLDERIPRFYDSEIKESWKKEAIYLAKQRAIPLRLKRIPPFVYGDSTILCPNNVQNSRYKHQKFQPGTRCYSCPACVFEEETRRCRQCTSSPGFGEHPLYQIWRIEQVANGLMEAHPQDDFVCFECMEPIRIVLRRNVLFQDESRFGSNLWNVILEAELEE</sequence>
<organism evidence="1 2">
    <name type="scientific">Exaiptasia diaphana</name>
    <name type="common">Tropical sea anemone</name>
    <name type="synonym">Aiptasia pulchella</name>
    <dbReference type="NCBI Taxonomy" id="2652724"/>
    <lineage>
        <taxon>Eukaryota</taxon>
        <taxon>Metazoa</taxon>
        <taxon>Cnidaria</taxon>
        <taxon>Anthozoa</taxon>
        <taxon>Hexacorallia</taxon>
        <taxon>Actiniaria</taxon>
        <taxon>Aiptasiidae</taxon>
        <taxon>Exaiptasia</taxon>
    </lineage>
</organism>
<reference evidence="1" key="1">
    <citation type="submission" date="2022-11" db="UniProtKB">
        <authorList>
            <consortium name="EnsemblMetazoa"/>
        </authorList>
    </citation>
    <scope>IDENTIFICATION</scope>
</reference>
<proteinExistence type="predicted"/>
<dbReference type="GeneID" id="114576046"/>
<name>A0A913YS16_EXADI</name>
<keyword evidence="2" id="KW-1185">Reference proteome</keyword>